<sequence>MDVPKYLEVLWNHRRLLVAGFAVAVLAGLLAGFTVQDGRIVSRAVHSYAASTTVLVSSPNQPLYQAEVPGQTITQGQSAPTERDLSQSAVVYAYIVAGAQVRSEVEATVGDLAPDEQITGIRRTTQPGGDEKFPGRLALPILDVVGVSSDPGRAEAISAAATTAFVAEVTREQDAAAMPKEQRVELTTLNVGSAAEADSSNPAIPVVVTALGVILVFVALAFMLENARQRRVAAPAPEPGRRTRARGGRRRRQGAGDDGAGVDGAGVDGAVVGGEQDAEGGQETAPLAGPHDAPSEVDADRVPAVAGER</sequence>
<keyword evidence="2" id="KW-1133">Transmembrane helix</keyword>
<reference evidence="3 4" key="1">
    <citation type="submission" date="2019-02" db="EMBL/GenBank/DDBJ databases">
        <title>Sequencing the genomes of 1000 actinobacteria strains.</title>
        <authorList>
            <person name="Klenk H.-P."/>
        </authorList>
    </citation>
    <scope>NUCLEOTIDE SEQUENCE [LARGE SCALE GENOMIC DNA]</scope>
    <source>
        <strain evidence="3 4">DSM 16932</strain>
    </source>
</reference>
<accession>A0A4Q7M3U2</accession>
<dbReference type="EMBL" id="SGWX01000001">
    <property type="protein sequence ID" value="RZS62615.1"/>
    <property type="molecule type" value="Genomic_DNA"/>
</dbReference>
<organism evidence="3 4">
    <name type="scientific">Xylanimonas ulmi</name>
    <dbReference type="NCBI Taxonomy" id="228973"/>
    <lineage>
        <taxon>Bacteria</taxon>
        <taxon>Bacillati</taxon>
        <taxon>Actinomycetota</taxon>
        <taxon>Actinomycetes</taxon>
        <taxon>Micrococcales</taxon>
        <taxon>Promicromonosporaceae</taxon>
        <taxon>Xylanimonas</taxon>
    </lineage>
</organism>
<evidence type="ECO:0000313" key="3">
    <source>
        <dbReference type="EMBL" id="RZS62615.1"/>
    </source>
</evidence>
<keyword evidence="4" id="KW-1185">Reference proteome</keyword>
<name>A0A4Q7M3U2_9MICO</name>
<proteinExistence type="predicted"/>
<dbReference type="OrthoDB" id="5005773at2"/>
<evidence type="ECO:0000313" key="4">
    <source>
        <dbReference type="Proteomes" id="UP000293852"/>
    </source>
</evidence>
<feature type="region of interest" description="Disordered" evidence="1">
    <location>
        <begin position="230"/>
        <end position="309"/>
    </location>
</feature>
<dbReference type="Proteomes" id="UP000293852">
    <property type="component" value="Unassembled WGS sequence"/>
</dbReference>
<feature type="compositionally biased region" description="Gly residues" evidence="1">
    <location>
        <begin position="256"/>
        <end position="267"/>
    </location>
</feature>
<comment type="caution">
    <text evidence="3">The sequence shown here is derived from an EMBL/GenBank/DDBJ whole genome shotgun (WGS) entry which is preliminary data.</text>
</comment>
<gene>
    <name evidence="3" type="ORF">EV386_2957</name>
</gene>
<dbReference type="AlphaFoldDB" id="A0A4Q7M3U2"/>
<keyword evidence="2" id="KW-0812">Transmembrane</keyword>
<dbReference type="RefSeq" id="WP_130416091.1">
    <property type="nucleotide sequence ID" value="NZ_SGWX01000001.1"/>
</dbReference>
<feature type="transmembrane region" description="Helical" evidence="2">
    <location>
        <begin position="203"/>
        <end position="224"/>
    </location>
</feature>
<evidence type="ECO:0000256" key="1">
    <source>
        <dbReference type="SAM" id="MobiDB-lite"/>
    </source>
</evidence>
<keyword evidence="2" id="KW-0472">Membrane</keyword>
<protein>
    <submittedName>
        <fullName evidence="3">Capsular polysaccharide biosynthesis protein</fullName>
    </submittedName>
</protein>
<evidence type="ECO:0000256" key="2">
    <source>
        <dbReference type="SAM" id="Phobius"/>
    </source>
</evidence>
<feature type="compositionally biased region" description="Basic residues" evidence="1">
    <location>
        <begin position="242"/>
        <end position="253"/>
    </location>
</feature>